<protein>
    <submittedName>
        <fullName evidence="2">Uncharacterized protein</fullName>
    </submittedName>
</protein>
<dbReference type="AlphaFoldDB" id="A0A9P5Z2P3"/>
<dbReference type="Proteomes" id="UP000807469">
    <property type="component" value="Unassembled WGS sequence"/>
</dbReference>
<gene>
    <name evidence="2" type="ORF">BDN70DRAFT_877697</name>
</gene>
<dbReference type="OrthoDB" id="3026402at2759"/>
<name>A0A9P5Z2P3_9AGAR</name>
<reference evidence="2" key="1">
    <citation type="submission" date="2020-11" db="EMBL/GenBank/DDBJ databases">
        <authorList>
            <consortium name="DOE Joint Genome Institute"/>
            <person name="Ahrendt S."/>
            <person name="Riley R."/>
            <person name="Andreopoulos W."/>
            <person name="Labutti K."/>
            <person name="Pangilinan J."/>
            <person name="Ruiz-Duenas F.J."/>
            <person name="Barrasa J.M."/>
            <person name="Sanchez-Garcia M."/>
            <person name="Camarero S."/>
            <person name="Miyauchi S."/>
            <person name="Serrano A."/>
            <person name="Linde D."/>
            <person name="Babiker R."/>
            <person name="Drula E."/>
            <person name="Ayuso-Fernandez I."/>
            <person name="Pacheco R."/>
            <person name="Padilla G."/>
            <person name="Ferreira P."/>
            <person name="Barriuso J."/>
            <person name="Kellner H."/>
            <person name="Castanera R."/>
            <person name="Alfaro M."/>
            <person name="Ramirez L."/>
            <person name="Pisabarro A.G."/>
            <person name="Kuo A."/>
            <person name="Tritt A."/>
            <person name="Lipzen A."/>
            <person name="He G."/>
            <person name="Yan M."/>
            <person name="Ng V."/>
            <person name="Cullen D."/>
            <person name="Martin F."/>
            <person name="Rosso M.-N."/>
            <person name="Henrissat B."/>
            <person name="Hibbett D."/>
            <person name="Martinez A.T."/>
            <person name="Grigoriev I.V."/>
        </authorList>
    </citation>
    <scope>NUCLEOTIDE SEQUENCE</scope>
    <source>
        <strain evidence="2">CIRM-BRFM 674</strain>
    </source>
</reference>
<feature type="signal peptide" evidence="1">
    <location>
        <begin position="1"/>
        <end position="20"/>
    </location>
</feature>
<sequence length="70" mass="7283">MRFPAASLTLCITLISQALASPAPQVTDPVVHHCGGTLELQCPKGWRCCGPIEVTLGGTCYKGLTGVCPL</sequence>
<accession>A0A9P5Z2P3</accession>
<organism evidence="2 3">
    <name type="scientific">Pholiota conissans</name>
    <dbReference type="NCBI Taxonomy" id="109636"/>
    <lineage>
        <taxon>Eukaryota</taxon>
        <taxon>Fungi</taxon>
        <taxon>Dikarya</taxon>
        <taxon>Basidiomycota</taxon>
        <taxon>Agaricomycotina</taxon>
        <taxon>Agaricomycetes</taxon>
        <taxon>Agaricomycetidae</taxon>
        <taxon>Agaricales</taxon>
        <taxon>Agaricineae</taxon>
        <taxon>Strophariaceae</taxon>
        <taxon>Pholiota</taxon>
    </lineage>
</organism>
<proteinExistence type="predicted"/>
<evidence type="ECO:0000256" key="1">
    <source>
        <dbReference type="SAM" id="SignalP"/>
    </source>
</evidence>
<feature type="chain" id="PRO_5040421989" evidence="1">
    <location>
        <begin position="21"/>
        <end position="70"/>
    </location>
</feature>
<evidence type="ECO:0000313" key="2">
    <source>
        <dbReference type="EMBL" id="KAF9480327.1"/>
    </source>
</evidence>
<keyword evidence="3" id="KW-1185">Reference proteome</keyword>
<evidence type="ECO:0000313" key="3">
    <source>
        <dbReference type="Proteomes" id="UP000807469"/>
    </source>
</evidence>
<comment type="caution">
    <text evidence="2">The sequence shown here is derived from an EMBL/GenBank/DDBJ whole genome shotgun (WGS) entry which is preliminary data.</text>
</comment>
<dbReference type="EMBL" id="MU155196">
    <property type="protein sequence ID" value="KAF9480327.1"/>
    <property type="molecule type" value="Genomic_DNA"/>
</dbReference>
<keyword evidence="1" id="KW-0732">Signal</keyword>